<feature type="transmembrane region" description="Helical" evidence="1">
    <location>
        <begin position="39"/>
        <end position="62"/>
    </location>
</feature>
<protein>
    <recommendedName>
        <fullName evidence="4">ATP synthase subunit I</fullName>
    </recommendedName>
</protein>
<keyword evidence="3" id="KW-1185">Reference proteome</keyword>
<keyword evidence="1" id="KW-0812">Transmembrane</keyword>
<evidence type="ECO:0000256" key="1">
    <source>
        <dbReference type="SAM" id="Phobius"/>
    </source>
</evidence>
<comment type="caution">
    <text evidence="2">The sequence shown here is derived from an EMBL/GenBank/DDBJ whole genome shotgun (WGS) entry which is preliminary data.</text>
</comment>
<evidence type="ECO:0000313" key="3">
    <source>
        <dbReference type="Proteomes" id="UP000019681"/>
    </source>
</evidence>
<dbReference type="RefSeq" id="WP_035377205.1">
    <property type="nucleotide sequence ID" value="NZ_AZQP01000001.1"/>
</dbReference>
<gene>
    <name evidence="2" type="ORF">Q428_00605</name>
</gene>
<accession>A0A017RZ63</accession>
<dbReference type="STRING" id="1403537.Q428_00605"/>
<feature type="transmembrane region" description="Helical" evidence="1">
    <location>
        <begin position="69"/>
        <end position="91"/>
    </location>
</feature>
<keyword evidence="1" id="KW-1133">Transmembrane helix</keyword>
<feature type="transmembrane region" description="Helical" evidence="1">
    <location>
        <begin position="97"/>
        <end position="121"/>
    </location>
</feature>
<organism evidence="2 3">
    <name type="scientific">Fervidicella metallireducens AeB</name>
    <dbReference type="NCBI Taxonomy" id="1403537"/>
    <lineage>
        <taxon>Bacteria</taxon>
        <taxon>Bacillati</taxon>
        <taxon>Bacillota</taxon>
        <taxon>Clostridia</taxon>
        <taxon>Eubacteriales</taxon>
        <taxon>Clostridiaceae</taxon>
        <taxon>Fervidicella</taxon>
    </lineage>
</organism>
<keyword evidence="1" id="KW-0472">Membrane</keyword>
<evidence type="ECO:0008006" key="4">
    <source>
        <dbReference type="Google" id="ProtNLM"/>
    </source>
</evidence>
<dbReference type="EMBL" id="AZQP01000001">
    <property type="protein sequence ID" value="EYE89881.1"/>
    <property type="molecule type" value="Genomic_DNA"/>
</dbReference>
<name>A0A017RZ63_9CLOT</name>
<dbReference type="AlphaFoldDB" id="A0A017RZ63"/>
<dbReference type="Proteomes" id="UP000019681">
    <property type="component" value="Unassembled WGS sequence"/>
</dbReference>
<feature type="transmembrane region" description="Helical" evidence="1">
    <location>
        <begin position="12"/>
        <end position="33"/>
    </location>
</feature>
<evidence type="ECO:0000313" key="2">
    <source>
        <dbReference type="EMBL" id="EYE89881.1"/>
    </source>
</evidence>
<proteinExistence type="predicted"/>
<reference evidence="2 3" key="1">
    <citation type="journal article" date="2014" name="Genome Announc.">
        <title>Draft Genome Sequence of Fervidicella metallireducens Strain AeBT, an Iron-Reducing Thermoanaerobe from the Great Artesian Basin.</title>
        <authorList>
            <person name="Patel B.K."/>
        </authorList>
    </citation>
    <scope>NUCLEOTIDE SEQUENCE [LARGE SCALE GENOMIC DNA]</scope>
    <source>
        <strain evidence="2 3">AeB</strain>
    </source>
</reference>
<sequence length="130" mass="14395">MNKYVGEFLSEIIKKSFFISLVISGFIILIFGINGGCQYAVGFVIGIINFALLALGINIIVLNCFKRAALVQTLFFILRYMVIAIVLAELIENYGFNVYYMAIGLLTVKLTLVLFSGLLNLNIRKGSQNG</sequence>